<name>A0A0G2FBT3_9PEZI</name>
<organism evidence="1 2">
    <name type="scientific">Diaporthe ampelina</name>
    <dbReference type="NCBI Taxonomy" id="1214573"/>
    <lineage>
        <taxon>Eukaryota</taxon>
        <taxon>Fungi</taxon>
        <taxon>Dikarya</taxon>
        <taxon>Ascomycota</taxon>
        <taxon>Pezizomycotina</taxon>
        <taxon>Sordariomycetes</taxon>
        <taxon>Sordariomycetidae</taxon>
        <taxon>Diaporthales</taxon>
        <taxon>Diaporthaceae</taxon>
        <taxon>Diaporthe</taxon>
    </lineage>
</organism>
<reference evidence="1 2" key="1">
    <citation type="submission" date="2015-05" db="EMBL/GenBank/DDBJ databases">
        <title>Distinctive expansion of gene families associated with plant cell wall degradation and secondary metabolism in the genomes of grapevine trunk pathogens.</title>
        <authorList>
            <person name="Lawrence D.P."/>
            <person name="Travadon R."/>
            <person name="Rolshausen P.E."/>
            <person name="Baumgartner K."/>
        </authorList>
    </citation>
    <scope>NUCLEOTIDE SEQUENCE [LARGE SCALE GENOMIC DNA]</scope>
    <source>
        <strain evidence="1">DA912</strain>
    </source>
</reference>
<keyword evidence="2" id="KW-1185">Reference proteome</keyword>
<dbReference type="InterPro" id="IPR036864">
    <property type="entry name" value="Zn2-C6_fun-type_DNA-bd_sf"/>
</dbReference>
<accession>A0A0G2FBT3</accession>
<protein>
    <recommendedName>
        <fullName evidence="3">Zn(2)-C6 fungal-type domain-containing protein</fullName>
    </recommendedName>
</protein>
<dbReference type="GO" id="GO:0000981">
    <property type="term" value="F:DNA-binding transcription factor activity, RNA polymerase II-specific"/>
    <property type="evidence" value="ECO:0007669"/>
    <property type="project" value="InterPro"/>
</dbReference>
<evidence type="ECO:0000313" key="2">
    <source>
        <dbReference type="Proteomes" id="UP000034680"/>
    </source>
</evidence>
<comment type="caution">
    <text evidence="1">The sequence shown here is derived from an EMBL/GenBank/DDBJ whole genome shotgun (WGS) entry which is preliminary data.</text>
</comment>
<dbReference type="InterPro" id="IPR052973">
    <property type="entry name" value="Fungal_sec-metab_reg_TF"/>
</dbReference>
<dbReference type="EMBL" id="LCUC01000369">
    <property type="protein sequence ID" value="KKY31649.1"/>
    <property type="molecule type" value="Genomic_DNA"/>
</dbReference>
<evidence type="ECO:0000313" key="1">
    <source>
        <dbReference type="EMBL" id="KKY31649.1"/>
    </source>
</evidence>
<evidence type="ECO:0008006" key="3">
    <source>
        <dbReference type="Google" id="ProtNLM"/>
    </source>
</evidence>
<dbReference type="Proteomes" id="UP000034680">
    <property type="component" value="Unassembled WGS sequence"/>
</dbReference>
<dbReference type="OrthoDB" id="5426982at2759"/>
<dbReference type="GO" id="GO:0008270">
    <property type="term" value="F:zinc ion binding"/>
    <property type="evidence" value="ECO:0007669"/>
    <property type="project" value="InterPro"/>
</dbReference>
<sequence>MKRGRNNPLPGEKRAKVSNMRKIKACMRCHIRKRECDEGTPCTLCGKAFPERPEMCVREKLLDVRFPDGGQGKSQLLRELYGKKAPDFEAAILSFLLVYKNSRLDLNGASPNPGKKKSPARIDPKVLVRKICEMRCWYMIWQTSKLYAYARSGAPNAGGHNNSYSQLPPTGLWELKKLASDALLACEKEVLLELDELTPNDARLIELPLWACIWQMVLIYRKLVAGYSNVARSQSVNSAKGVSAGFNEVSALSVVEHLYRLLVIKYNAYFGSASPIFPKKGHPPTTKLLERDDSLRREWDNVLLRRKEFCEY</sequence>
<reference evidence="1 2" key="2">
    <citation type="submission" date="2015-05" db="EMBL/GenBank/DDBJ databases">
        <authorList>
            <person name="Morales-Cruz A."/>
            <person name="Amrine K.C."/>
            <person name="Cantu D."/>
        </authorList>
    </citation>
    <scope>NUCLEOTIDE SEQUENCE [LARGE SCALE GENOMIC DNA]</scope>
    <source>
        <strain evidence="1">DA912</strain>
    </source>
</reference>
<proteinExistence type="predicted"/>
<dbReference type="SUPFAM" id="SSF57701">
    <property type="entry name" value="Zn2/Cys6 DNA-binding domain"/>
    <property type="match status" value="1"/>
</dbReference>
<dbReference type="PANTHER" id="PTHR35392">
    <property type="entry name" value="ZN(II)2CYS6 TRANSCRIPTION FACTOR (EUROFUNG)-RELATED-RELATED"/>
    <property type="match status" value="1"/>
</dbReference>
<dbReference type="AlphaFoldDB" id="A0A0G2FBT3"/>
<dbReference type="PANTHER" id="PTHR35392:SF1">
    <property type="entry name" value="ZN(II)2CYS6 TRANSCRIPTION FACTOR (EUROFUNG)"/>
    <property type="match status" value="1"/>
</dbReference>
<gene>
    <name evidence="1" type="ORF">UCDDA912_g08373</name>
</gene>